<evidence type="ECO:0000256" key="1">
    <source>
        <dbReference type="SAM" id="Coils"/>
    </source>
</evidence>
<keyword evidence="1" id="KW-0175">Coiled coil</keyword>
<reference evidence="2" key="1">
    <citation type="submission" date="2021-02" db="EMBL/GenBank/DDBJ databases">
        <authorList>
            <person name="Palmer J.M."/>
        </authorList>
    </citation>
    <scope>NUCLEOTIDE SEQUENCE</scope>
    <source>
        <strain evidence="2">SCRP734</strain>
    </source>
</reference>
<organism evidence="2 3">
    <name type="scientific">Phytophthora pseudosyringae</name>
    <dbReference type="NCBI Taxonomy" id="221518"/>
    <lineage>
        <taxon>Eukaryota</taxon>
        <taxon>Sar</taxon>
        <taxon>Stramenopiles</taxon>
        <taxon>Oomycota</taxon>
        <taxon>Peronosporomycetes</taxon>
        <taxon>Peronosporales</taxon>
        <taxon>Peronosporaceae</taxon>
        <taxon>Phytophthora</taxon>
    </lineage>
</organism>
<evidence type="ECO:0000313" key="3">
    <source>
        <dbReference type="Proteomes" id="UP000694044"/>
    </source>
</evidence>
<feature type="coiled-coil region" evidence="1">
    <location>
        <begin position="206"/>
        <end position="233"/>
    </location>
</feature>
<sequence>MVALRRPTESSKAQVATTTKSLSAVSLTKKTNSLASDVEELKNNLEVRKLEGLGCSEALVKPNPVGGLQIQSREVTQRDDTLQELVGKVDMLHDAFNSLSDVFTCEVEEMHKQFAATASQLQDRVAKLEGSIGVLESQVPRVDGKRRQLQETSERRFLSVQEACSKIELALYETQAELAHVKNTSEDLMTREREAAHLQKSLQISQEDAVDALKRLKEESSQLQVELFALKEQTNGATTTVASDVQVLAKEYSALRSTVSKQQSQWLGKLKTLQETIDRQGKMDKTQLSQRVDALSDAVATQEHRTKDAVDNLLKNHARIRCAVDEGMTICSREIRALSSEVKAVQADQQDKLDQVVQHMVTSSLECDQRHDDLHHSLRSIAHRLKVSL</sequence>
<accession>A0A8T1V6X4</accession>
<proteinExistence type="predicted"/>
<dbReference type="EMBL" id="JAGDFM010000624">
    <property type="protein sequence ID" value="KAG7376781.1"/>
    <property type="molecule type" value="Genomic_DNA"/>
</dbReference>
<dbReference type="Proteomes" id="UP000694044">
    <property type="component" value="Unassembled WGS sequence"/>
</dbReference>
<gene>
    <name evidence="2" type="ORF">PHYPSEUDO_012768</name>
</gene>
<keyword evidence="3" id="KW-1185">Reference proteome</keyword>
<protein>
    <submittedName>
        <fullName evidence="2">Uncharacterized protein</fullName>
    </submittedName>
</protein>
<evidence type="ECO:0000313" key="2">
    <source>
        <dbReference type="EMBL" id="KAG7376781.1"/>
    </source>
</evidence>
<comment type="caution">
    <text evidence="2">The sequence shown here is derived from an EMBL/GenBank/DDBJ whole genome shotgun (WGS) entry which is preliminary data.</text>
</comment>
<dbReference type="AlphaFoldDB" id="A0A8T1V6X4"/>
<dbReference type="OrthoDB" id="70298at2759"/>
<name>A0A8T1V6X4_9STRA</name>